<accession>A0A914S3E0</accession>
<evidence type="ECO:0000313" key="2">
    <source>
        <dbReference type="WBParaSite" id="PEQ_0000880601-mRNA-1"/>
    </source>
</evidence>
<sequence>MGTVARLLDLTKSNPFGMPLVRKGQCRYQCKFMSL</sequence>
<reference evidence="2" key="1">
    <citation type="submission" date="2022-11" db="UniProtKB">
        <authorList>
            <consortium name="WormBaseParasite"/>
        </authorList>
    </citation>
    <scope>IDENTIFICATION</scope>
</reference>
<organism evidence="1 2">
    <name type="scientific">Parascaris equorum</name>
    <name type="common">Equine roundworm</name>
    <dbReference type="NCBI Taxonomy" id="6256"/>
    <lineage>
        <taxon>Eukaryota</taxon>
        <taxon>Metazoa</taxon>
        <taxon>Ecdysozoa</taxon>
        <taxon>Nematoda</taxon>
        <taxon>Chromadorea</taxon>
        <taxon>Rhabditida</taxon>
        <taxon>Spirurina</taxon>
        <taxon>Ascaridomorpha</taxon>
        <taxon>Ascaridoidea</taxon>
        <taxon>Ascarididae</taxon>
        <taxon>Parascaris</taxon>
    </lineage>
</organism>
<protein>
    <submittedName>
        <fullName evidence="2">Uncharacterized protein</fullName>
    </submittedName>
</protein>
<dbReference type="WBParaSite" id="PEQ_0000880601-mRNA-1">
    <property type="protein sequence ID" value="PEQ_0000880601-mRNA-1"/>
    <property type="gene ID" value="PEQ_0000880601"/>
</dbReference>
<dbReference type="Proteomes" id="UP000887564">
    <property type="component" value="Unplaced"/>
</dbReference>
<name>A0A914S3E0_PAREQ</name>
<dbReference type="AlphaFoldDB" id="A0A914S3E0"/>
<proteinExistence type="predicted"/>
<keyword evidence="1" id="KW-1185">Reference proteome</keyword>
<evidence type="ECO:0000313" key="1">
    <source>
        <dbReference type="Proteomes" id="UP000887564"/>
    </source>
</evidence>